<dbReference type="AlphaFoldDB" id="A0A1X2FJ84"/>
<proteinExistence type="predicted"/>
<name>A0A1X2FJ84_9MYCO</name>
<dbReference type="Proteomes" id="UP000193964">
    <property type="component" value="Unassembled WGS sequence"/>
</dbReference>
<dbReference type="EMBL" id="LQQA01000005">
    <property type="protein sequence ID" value="ORX18447.1"/>
    <property type="molecule type" value="Genomic_DNA"/>
</dbReference>
<comment type="caution">
    <text evidence="1">The sequence shown here is derived from an EMBL/GenBank/DDBJ whole genome shotgun (WGS) entry which is preliminary data.</text>
</comment>
<protein>
    <submittedName>
        <fullName evidence="1">Uncharacterized protein</fullName>
    </submittedName>
</protein>
<reference evidence="1 2" key="1">
    <citation type="submission" date="2016-01" db="EMBL/GenBank/DDBJ databases">
        <title>The new phylogeny of the genus Mycobacterium.</title>
        <authorList>
            <person name="Tarcisio F."/>
            <person name="Conor M."/>
            <person name="Antonella G."/>
            <person name="Elisabetta G."/>
            <person name="Giulia F.S."/>
            <person name="Sara T."/>
            <person name="Anna F."/>
            <person name="Clotilde B."/>
            <person name="Roberto B."/>
            <person name="Veronica D.S."/>
            <person name="Fabio R."/>
            <person name="Monica P."/>
            <person name="Olivier J."/>
            <person name="Enrico T."/>
            <person name="Nicola S."/>
        </authorList>
    </citation>
    <scope>NUCLEOTIDE SEQUENCE [LARGE SCALE GENOMIC DNA]</scope>
    <source>
        <strain evidence="1 2">ATCC 700010</strain>
    </source>
</reference>
<evidence type="ECO:0000313" key="2">
    <source>
        <dbReference type="Proteomes" id="UP000193964"/>
    </source>
</evidence>
<evidence type="ECO:0000313" key="1">
    <source>
        <dbReference type="EMBL" id="ORX18447.1"/>
    </source>
</evidence>
<gene>
    <name evidence="1" type="ORF">AWC31_14180</name>
</gene>
<sequence length="149" mass="16411">MGNKSASVQDLEKVQRHDRADSCSTLLHSDSYAREMSDAPSIYTEVTAEALDSLNREWINGYAAVVSYVCRHGGPPATSARTHGFAVGAWLDTQHTAQLASVQRAALMAIPGITLSRSPKSSIRTRSVERNAAWVRIQAWAQARYTEHR</sequence>
<organism evidence="1 2">
    <name type="scientific">Mycolicibacterium wolinskyi</name>
    <dbReference type="NCBI Taxonomy" id="59750"/>
    <lineage>
        <taxon>Bacteria</taxon>
        <taxon>Bacillati</taxon>
        <taxon>Actinomycetota</taxon>
        <taxon>Actinomycetes</taxon>
        <taxon>Mycobacteriales</taxon>
        <taxon>Mycobacteriaceae</taxon>
        <taxon>Mycolicibacterium</taxon>
    </lineage>
</organism>
<accession>A0A1X2FJ84</accession>